<organism evidence="2 3">
    <name type="scientific">Methylobacterium tardum</name>
    <dbReference type="NCBI Taxonomy" id="374432"/>
    <lineage>
        <taxon>Bacteria</taxon>
        <taxon>Pseudomonadati</taxon>
        <taxon>Pseudomonadota</taxon>
        <taxon>Alphaproteobacteria</taxon>
        <taxon>Hyphomicrobiales</taxon>
        <taxon>Methylobacteriaceae</taxon>
        <taxon>Methylobacterium</taxon>
    </lineage>
</organism>
<dbReference type="GO" id="GO:0016758">
    <property type="term" value="F:hexosyltransferase activity"/>
    <property type="evidence" value="ECO:0007669"/>
    <property type="project" value="UniProtKB-ARBA"/>
</dbReference>
<sequence>MKISIITPVLNAERYIIKCIENVKSVNAGDIEHIIVDGGSTDRTIELIEVFQKKYELLKLIKGPDKGQSDAMNKGARSATAPIIGMLNVDDTYENNAIDEACFILKQQMSPSLVVANCKVLDEDGRFLFWNKPSDLRLKRLLLGGDVAQFPANPSAYFYHAAVHDIIGYYDENEHYAMDVDFIFACSAKVNVLYHNAHWGNFYMRADNKTAVDLPNSRRRIRLLKRKYFKKLSLTDKLYVLFNVIYRKVSR</sequence>
<dbReference type="Proteomes" id="UP001157440">
    <property type="component" value="Unassembled WGS sequence"/>
</dbReference>
<dbReference type="Pfam" id="PF00535">
    <property type="entry name" value="Glycos_transf_2"/>
    <property type="match status" value="1"/>
</dbReference>
<dbReference type="InterPro" id="IPR001173">
    <property type="entry name" value="Glyco_trans_2-like"/>
</dbReference>
<feature type="domain" description="Glycosyltransferase 2-like" evidence="1">
    <location>
        <begin position="4"/>
        <end position="99"/>
    </location>
</feature>
<name>A0AA37TBI5_9HYPH</name>
<dbReference type="AlphaFoldDB" id="A0AA37TBI5"/>
<dbReference type="InterPro" id="IPR029044">
    <property type="entry name" value="Nucleotide-diphossugar_trans"/>
</dbReference>
<dbReference type="PANTHER" id="PTHR22916">
    <property type="entry name" value="GLYCOSYLTRANSFERASE"/>
    <property type="match status" value="1"/>
</dbReference>
<evidence type="ECO:0000313" key="3">
    <source>
        <dbReference type="Proteomes" id="UP001157440"/>
    </source>
</evidence>
<proteinExistence type="predicted"/>
<evidence type="ECO:0000313" key="2">
    <source>
        <dbReference type="EMBL" id="GLS68123.1"/>
    </source>
</evidence>
<reference evidence="3" key="1">
    <citation type="journal article" date="2019" name="Int. J. Syst. Evol. Microbiol.">
        <title>The Global Catalogue of Microorganisms (GCM) 10K type strain sequencing project: providing services to taxonomists for standard genome sequencing and annotation.</title>
        <authorList>
            <consortium name="The Broad Institute Genomics Platform"/>
            <consortium name="The Broad Institute Genome Sequencing Center for Infectious Disease"/>
            <person name="Wu L."/>
            <person name="Ma J."/>
        </authorList>
    </citation>
    <scope>NUCLEOTIDE SEQUENCE [LARGE SCALE GENOMIC DNA]</scope>
    <source>
        <strain evidence="3">NBRC 103632</strain>
    </source>
</reference>
<accession>A0AA37TBI5</accession>
<comment type="caution">
    <text evidence="2">The sequence shown here is derived from an EMBL/GenBank/DDBJ whole genome shotgun (WGS) entry which is preliminary data.</text>
</comment>
<dbReference type="SUPFAM" id="SSF53448">
    <property type="entry name" value="Nucleotide-diphospho-sugar transferases"/>
    <property type="match status" value="1"/>
</dbReference>
<dbReference type="PANTHER" id="PTHR22916:SF3">
    <property type="entry name" value="UDP-GLCNAC:BETAGAL BETA-1,3-N-ACETYLGLUCOSAMINYLTRANSFERASE-LIKE PROTEIN 1"/>
    <property type="match status" value="1"/>
</dbReference>
<keyword evidence="3" id="KW-1185">Reference proteome</keyword>
<dbReference type="Gene3D" id="3.90.550.10">
    <property type="entry name" value="Spore Coat Polysaccharide Biosynthesis Protein SpsA, Chain A"/>
    <property type="match status" value="1"/>
</dbReference>
<gene>
    <name evidence="2" type="ORF">GCM10007890_01340</name>
</gene>
<dbReference type="EMBL" id="BSPL01000003">
    <property type="protein sequence ID" value="GLS68123.1"/>
    <property type="molecule type" value="Genomic_DNA"/>
</dbReference>
<protein>
    <recommendedName>
        <fullName evidence="1">Glycosyltransferase 2-like domain-containing protein</fullName>
    </recommendedName>
</protein>
<evidence type="ECO:0000259" key="1">
    <source>
        <dbReference type="Pfam" id="PF00535"/>
    </source>
</evidence>